<proteinExistence type="predicted"/>
<accession>A0A060ZQT3</accession>
<dbReference type="HOGENOM" id="CLU_3412925_0_0_11"/>
<dbReference type="PATRIC" id="fig|576784.4.peg.2603"/>
<organism evidence="1">
    <name type="scientific">Streptomyces iranensis</name>
    <dbReference type="NCBI Taxonomy" id="576784"/>
    <lineage>
        <taxon>Bacteria</taxon>
        <taxon>Bacillati</taxon>
        <taxon>Actinomycetota</taxon>
        <taxon>Actinomycetes</taxon>
        <taxon>Kitasatosporales</taxon>
        <taxon>Streptomycetaceae</taxon>
        <taxon>Streptomyces</taxon>
        <taxon>Streptomyces violaceusniger group</taxon>
    </lineage>
</organism>
<name>A0A060ZQT3_9ACTN</name>
<dbReference type="AlphaFoldDB" id="A0A060ZQT3"/>
<gene>
    <name evidence="1" type="ORF">SIRAN2668</name>
</gene>
<evidence type="ECO:0000313" key="1">
    <source>
        <dbReference type="EMBL" id="CDR05731.1"/>
    </source>
</evidence>
<sequence length="28" mass="3215">MTAEPDRFWAEPDQVRAGVPLLERTELS</sequence>
<protein>
    <submittedName>
        <fullName evidence="1">Uncharacterized protein</fullName>
    </submittedName>
</protein>
<dbReference type="EMBL" id="LK022848">
    <property type="protein sequence ID" value="CDR05731.1"/>
    <property type="molecule type" value="Genomic_DNA"/>
</dbReference>
<reference evidence="1" key="1">
    <citation type="submission" date="2014-05" db="EMBL/GenBank/DDBJ databases">
        <authorList>
            <person name="Horn Fabian"/>
        </authorList>
    </citation>
    <scope>NUCLEOTIDE SEQUENCE</scope>
</reference>